<keyword evidence="2" id="KW-1185">Reference proteome</keyword>
<accession>A0AA35RT94</accession>
<reference evidence="1" key="1">
    <citation type="submission" date="2023-03" db="EMBL/GenBank/DDBJ databases">
        <authorList>
            <person name="Steffen K."/>
            <person name="Cardenas P."/>
        </authorList>
    </citation>
    <scope>NUCLEOTIDE SEQUENCE</scope>
</reference>
<evidence type="ECO:0000313" key="2">
    <source>
        <dbReference type="Proteomes" id="UP001174909"/>
    </source>
</evidence>
<gene>
    <name evidence="1" type="ORF">GBAR_LOCUS10528</name>
</gene>
<sequence length="180" mass="19882">MLNHGGQGLSNFLSRNSDPHEANTMTHDAHVFESLNYWSTQWLPVLFPEMNCRPDVGGDGLVQWLATLLALFLSLGSSAGWSYSRSTVEFLEFGSSAAILSGSLPRGDDVNSDPIPIPNGFPFSNETESVVFVNVNGFLSFRTARDYASPEEEFSSSSDYTHILAPYWADYDITQQGCRL</sequence>
<name>A0AA35RT94_GEOBA</name>
<organism evidence="1 2">
    <name type="scientific">Geodia barretti</name>
    <name type="common">Barrett's horny sponge</name>
    <dbReference type="NCBI Taxonomy" id="519541"/>
    <lineage>
        <taxon>Eukaryota</taxon>
        <taxon>Metazoa</taxon>
        <taxon>Porifera</taxon>
        <taxon>Demospongiae</taxon>
        <taxon>Heteroscleromorpha</taxon>
        <taxon>Tetractinellida</taxon>
        <taxon>Astrophorina</taxon>
        <taxon>Geodiidae</taxon>
        <taxon>Geodia</taxon>
    </lineage>
</organism>
<protein>
    <submittedName>
        <fullName evidence="1">Uncharacterized protein</fullName>
    </submittedName>
</protein>
<dbReference type="Proteomes" id="UP001174909">
    <property type="component" value="Unassembled WGS sequence"/>
</dbReference>
<dbReference type="EMBL" id="CASHTH010001615">
    <property type="protein sequence ID" value="CAI8017309.1"/>
    <property type="molecule type" value="Genomic_DNA"/>
</dbReference>
<dbReference type="AlphaFoldDB" id="A0AA35RT94"/>
<comment type="caution">
    <text evidence="1">The sequence shown here is derived from an EMBL/GenBank/DDBJ whole genome shotgun (WGS) entry which is preliminary data.</text>
</comment>
<evidence type="ECO:0000313" key="1">
    <source>
        <dbReference type="EMBL" id="CAI8017309.1"/>
    </source>
</evidence>
<proteinExistence type="predicted"/>